<keyword evidence="3" id="KW-1185">Reference proteome</keyword>
<accession>A0A840W668</accession>
<keyword evidence="1" id="KW-1133">Transmembrane helix</keyword>
<proteinExistence type="predicted"/>
<reference evidence="2 3" key="1">
    <citation type="submission" date="2020-08" db="EMBL/GenBank/DDBJ databases">
        <title>Sequencing the genomes of 1000 actinobacteria strains.</title>
        <authorList>
            <person name="Klenk H.-P."/>
        </authorList>
    </citation>
    <scope>NUCLEOTIDE SEQUENCE [LARGE SCALE GENOMIC DNA]</scope>
    <source>
        <strain evidence="2 3">DSM 44598</strain>
    </source>
</reference>
<protein>
    <submittedName>
        <fullName evidence="2">Uncharacterized protein</fullName>
    </submittedName>
</protein>
<evidence type="ECO:0000313" key="2">
    <source>
        <dbReference type="EMBL" id="MBB5491504.1"/>
    </source>
</evidence>
<gene>
    <name evidence="2" type="ORF">HNR07_002641</name>
</gene>
<name>A0A840W668_9ACTN</name>
<keyword evidence="1" id="KW-0472">Membrane</keyword>
<sequence length="67" mass="7148">MPQPSECGLGLRARTFIAFSDSRIRSVLCHIPTSQVTASRGTAYFMVWAVTAVSTVGISWCAASLLA</sequence>
<organism evidence="2 3">
    <name type="scientific">Nocardiopsis metallicus</name>
    <dbReference type="NCBI Taxonomy" id="179819"/>
    <lineage>
        <taxon>Bacteria</taxon>
        <taxon>Bacillati</taxon>
        <taxon>Actinomycetota</taxon>
        <taxon>Actinomycetes</taxon>
        <taxon>Streptosporangiales</taxon>
        <taxon>Nocardiopsidaceae</taxon>
        <taxon>Nocardiopsis</taxon>
    </lineage>
</organism>
<evidence type="ECO:0000256" key="1">
    <source>
        <dbReference type="SAM" id="Phobius"/>
    </source>
</evidence>
<dbReference type="EMBL" id="JACHDO010000001">
    <property type="protein sequence ID" value="MBB5491504.1"/>
    <property type="molecule type" value="Genomic_DNA"/>
</dbReference>
<evidence type="ECO:0000313" key="3">
    <source>
        <dbReference type="Proteomes" id="UP000579647"/>
    </source>
</evidence>
<feature type="transmembrane region" description="Helical" evidence="1">
    <location>
        <begin position="43"/>
        <end position="66"/>
    </location>
</feature>
<keyword evidence="1" id="KW-0812">Transmembrane</keyword>
<dbReference type="Proteomes" id="UP000579647">
    <property type="component" value="Unassembled WGS sequence"/>
</dbReference>
<comment type="caution">
    <text evidence="2">The sequence shown here is derived from an EMBL/GenBank/DDBJ whole genome shotgun (WGS) entry which is preliminary data.</text>
</comment>
<dbReference type="AlphaFoldDB" id="A0A840W668"/>